<comment type="similarity">
    <text evidence="10">Belongs to the methyl-accepting chemotaxis (MCP) protein family.</text>
</comment>
<evidence type="ECO:0000256" key="8">
    <source>
        <dbReference type="ARBA" id="ARBA00023136"/>
    </source>
</evidence>
<comment type="subcellular location">
    <subcellularLocation>
        <location evidence="1">Cell membrane</location>
        <topology evidence="1">Multi-pass membrane protein</topology>
    </subcellularLocation>
</comment>
<dbReference type="EMBL" id="FXAK01000007">
    <property type="protein sequence ID" value="SMF70222.1"/>
    <property type="molecule type" value="Genomic_DNA"/>
</dbReference>
<dbReference type="GO" id="GO:0006935">
    <property type="term" value="P:chemotaxis"/>
    <property type="evidence" value="ECO:0007669"/>
    <property type="project" value="InterPro"/>
</dbReference>
<evidence type="ECO:0000256" key="11">
    <source>
        <dbReference type="PROSITE-ProRule" id="PRU00284"/>
    </source>
</evidence>
<keyword evidence="3" id="KW-1003">Cell membrane</keyword>
<evidence type="ECO:0000256" key="12">
    <source>
        <dbReference type="SAM" id="Phobius"/>
    </source>
</evidence>
<dbReference type="InterPro" id="IPR004089">
    <property type="entry name" value="MCPsignal_dom"/>
</dbReference>
<keyword evidence="9 11" id="KW-0807">Transducer</keyword>
<dbReference type="Gene3D" id="1.10.287.950">
    <property type="entry name" value="Methyl-accepting chemotaxis protein"/>
    <property type="match status" value="1"/>
</dbReference>
<dbReference type="Pfam" id="PF17200">
    <property type="entry name" value="sCache_2"/>
    <property type="match status" value="1"/>
</dbReference>
<keyword evidence="5" id="KW-0479">Metal-binding</keyword>
<evidence type="ECO:0000259" key="14">
    <source>
        <dbReference type="PROSITE" id="PS50885"/>
    </source>
</evidence>
<feature type="domain" description="Methyl-accepting transducer" evidence="13">
    <location>
        <begin position="314"/>
        <end position="543"/>
    </location>
</feature>
<feature type="transmembrane region" description="Helical" evidence="12">
    <location>
        <begin position="212"/>
        <end position="231"/>
    </location>
</feature>
<dbReference type="SUPFAM" id="SSF58104">
    <property type="entry name" value="Methyl-accepting chemotaxis protein (MCP) signaling domain"/>
    <property type="match status" value="1"/>
</dbReference>
<evidence type="ECO:0000256" key="6">
    <source>
        <dbReference type="ARBA" id="ARBA00022989"/>
    </source>
</evidence>
<dbReference type="GO" id="GO:0004888">
    <property type="term" value="F:transmembrane signaling receptor activity"/>
    <property type="evidence" value="ECO:0007669"/>
    <property type="project" value="InterPro"/>
</dbReference>
<dbReference type="SUPFAM" id="SSF47188">
    <property type="entry name" value="Hemerythrin-like"/>
    <property type="match status" value="1"/>
</dbReference>
<reference evidence="15 16" key="1">
    <citation type="submission" date="2017-04" db="EMBL/GenBank/DDBJ databases">
        <authorList>
            <person name="Afonso C.L."/>
            <person name="Miller P.J."/>
            <person name="Scott M.A."/>
            <person name="Spackman E."/>
            <person name="Goraichik I."/>
            <person name="Dimitrov K.M."/>
            <person name="Suarez D.L."/>
            <person name="Swayne D.E."/>
        </authorList>
    </citation>
    <scope>NUCLEOTIDE SEQUENCE [LARGE SCALE GENOMIC DNA]</scope>
    <source>
        <strain evidence="15 16">A2P</strain>
    </source>
</reference>
<dbReference type="NCBIfam" id="NF033749">
    <property type="entry name" value="bact_hemeryth"/>
    <property type="match status" value="1"/>
</dbReference>
<evidence type="ECO:0000256" key="10">
    <source>
        <dbReference type="ARBA" id="ARBA00029447"/>
    </source>
</evidence>
<proteinExistence type="inferred from homology"/>
<protein>
    <submittedName>
        <fullName evidence="15">Methyl-accepting chemotaxis sensory transducer with Cache sensor</fullName>
    </submittedName>
</protein>
<keyword evidence="8 12" id="KW-0472">Membrane</keyword>
<evidence type="ECO:0000256" key="1">
    <source>
        <dbReference type="ARBA" id="ARBA00004651"/>
    </source>
</evidence>
<dbReference type="InterPro" id="IPR003660">
    <property type="entry name" value="HAMP_dom"/>
</dbReference>
<feature type="transmembrane region" description="Helical" evidence="12">
    <location>
        <begin position="28"/>
        <end position="50"/>
    </location>
</feature>
<dbReference type="InterPro" id="IPR033480">
    <property type="entry name" value="sCache_2"/>
</dbReference>
<evidence type="ECO:0000256" key="7">
    <source>
        <dbReference type="ARBA" id="ARBA00023004"/>
    </source>
</evidence>
<dbReference type="AlphaFoldDB" id="A0A1X7GJ86"/>
<dbReference type="PROSITE" id="PS00550">
    <property type="entry name" value="HEMERYTHRINS"/>
    <property type="match status" value="1"/>
</dbReference>
<feature type="domain" description="HAMP" evidence="14">
    <location>
        <begin position="228"/>
        <end position="281"/>
    </location>
</feature>
<dbReference type="GO" id="GO:0005886">
    <property type="term" value="C:plasma membrane"/>
    <property type="evidence" value="ECO:0007669"/>
    <property type="project" value="UniProtKB-SubCell"/>
</dbReference>
<dbReference type="InterPro" id="IPR004090">
    <property type="entry name" value="Chemotax_Me-accpt_rcpt"/>
</dbReference>
<dbReference type="PROSITE" id="PS50111">
    <property type="entry name" value="CHEMOTAXIS_TRANSDUC_2"/>
    <property type="match status" value="1"/>
</dbReference>
<sequence length="742" mass="78276">MDTAVSLPEGVAAVTVALFERISIKGKIALILAAAGFGLVLVAAVSLMGLHAEMMADRQDKTRNVVEVAHSLIAHFEAQERAGTLPRAAAQAQAKIALKALRHDGDEYFFITDLAPRMIMHPIKPELDGTDVSRNADPNGKLLFQEFVRVVKADGAGFVDYLWPKPGSAQPVAKLSYVKGFAPWGWLIGSGIYIDDVDVAFRHAALRLAGTGLLIALAAVLLALLVSRAIVRPLDGLGRVMQDLAGGNSAVAVPSLDRGDEIGAMARTVEVFRVQQIDLARHWDRQKIEHRVTEQRAQALKRLTDRFDATIAETIRTVGSAVGTLETTARALSATADRNRREATSVAGASQQANSSVQTVASAAEQLTGSIAVIGEQVVTSSAISTQAVEASQKAGERIDGLGQAAQKIGEVADLIAGIAGQTNLLALNATIEAARAGEMGKGFAVVAGEVKTLANQTAKATEEIARHIGDVQEATRAAVAAIHEIGAIVARSDEISTSIATAVQQQGAATGEIARSAGEAAEGTRQVSTSIDAVSDAALETERSAEALLEAAGGLSQQAQGLRGMVDAFLVNVGAINTAPLAALHNAPSEGSELFMPWTEGLAVGEEVIDTDHMILIALMNEAASLAQQAKAGPKGRESGNRRALSEAVGRLLAYTDLHFEQEERLMDRCGYPDVTAHKAQHEALRTRAGELRRRLDAGESVADELLALLREWLFEHIQRADKRIGEHLAATGRSVAAKAA</sequence>
<dbReference type="Gene3D" id="1.20.120.50">
    <property type="entry name" value="Hemerythrin-like"/>
    <property type="match status" value="1"/>
</dbReference>
<evidence type="ECO:0000256" key="2">
    <source>
        <dbReference type="ARBA" id="ARBA00010587"/>
    </source>
</evidence>
<dbReference type="CDD" id="cd12107">
    <property type="entry name" value="Hemerythrin"/>
    <property type="match status" value="1"/>
</dbReference>
<dbReference type="PROSITE" id="PS50885">
    <property type="entry name" value="HAMP"/>
    <property type="match status" value="1"/>
</dbReference>
<keyword evidence="6 12" id="KW-1133">Transmembrane helix</keyword>
<dbReference type="GO" id="GO:0046872">
    <property type="term" value="F:metal ion binding"/>
    <property type="evidence" value="ECO:0007669"/>
    <property type="project" value="UniProtKB-KW"/>
</dbReference>
<dbReference type="GO" id="GO:0007165">
    <property type="term" value="P:signal transduction"/>
    <property type="evidence" value="ECO:0007669"/>
    <property type="project" value="UniProtKB-KW"/>
</dbReference>
<comment type="similarity">
    <text evidence="2">Belongs to the hemerythrin family.</text>
</comment>
<dbReference type="InterPro" id="IPR012312">
    <property type="entry name" value="Hemerythrin-like"/>
</dbReference>
<evidence type="ECO:0000259" key="13">
    <source>
        <dbReference type="PROSITE" id="PS50111"/>
    </source>
</evidence>
<dbReference type="STRING" id="286727.SAMN02982917_3880"/>
<dbReference type="PANTHER" id="PTHR32089:SF112">
    <property type="entry name" value="LYSOZYME-LIKE PROTEIN-RELATED"/>
    <property type="match status" value="1"/>
</dbReference>
<evidence type="ECO:0000313" key="15">
    <source>
        <dbReference type="EMBL" id="SMF70222.1"/>
    </source>
</evidence>
<dbReference type="SMART" id="SM01049">
    <property type="entry name" value="Cache_2"/>
    <property type="match status" value="1"/>
</dbReference>
<evidence type="ECO:0000256" key="3">
    <source>
        <dbReference type="ARBA" id="ARBA00022475"/>
    </source>
</evidence>
<evidence type="ECO:0000256" key="4">
    <source>
        <dbReference type="ARBA" id="ARBA00022692"/>
    </source>
</evidence>
<dbReference type="NCBIfam" id="TIGR02481">
    <property type="entry name" value="hemeryth_dom"/>
    <property type="match status" value="1"/>
</dbReference>
<dbReference type="PRINTS" id="PR00260">
    <property type="entry name" value="CHEMTRNSDUCR"/>
</dbReference>
<gene>
    <name evidence="15" type="ORF">SAMN02982917_3880</name>
</gene>
<dbReference type="Gene3D" id="3.30.450.20">
    <property type="entry name" value="PAS domain"/>
    <property type="match status" value="1"/>
</dbReference>
<dbReference type="SMART" id="SM00304">
    <property type="entry name" value="HAMP"/>
    <property type="match status" value="1"/>
</dbReference>
<accession>A0A1X7GJ86</accession>
<name>A0A1X7GJ86_9PROT</name>
<dbReference type="Pfam" id="PF00015">
    <property type="entry name" value="MCPsignal"/>
    <property type="match status" value="1"/>
</dbReference>
<evidence type="ECO:0000256" key="9">
    <source>
        <dbReference type="ARBA" id="ARBA00023224"/>
    </source>
</evidence>
<dbReference type="InterPro" id="IPR035938">
    <property type="entry name" value="Hemerythrin-like_sf"/>
</dbReference>
<organism evidence="15 16">
    <name type="scientific">Azospirillum oryzae</name>
    <dbReference type="NCBI Taxonomy" id="286727"/>
    <lineage>
        <taxon>Bacteria</taxon>
        <taxon>Pseudomonadati</taxon>
        <taxon>Pseudomonadota</taxon>
        <taxon>Alphaproteobacteria</taxon>
        <taxon>Rhodospirillales</taxon>
        <taxon>Azospirillaceae</taxon>
        <taxon>Azospirillum</taxon>
    </lineage>
</organism>
<keyword evidence="7" id="KW-0408">Iron</keyword>
<dbReference type="SMART" id="SM00283">
    <property type="entry name" value="MA"/>
    <property type="match status" value="1"/>
</dbReference>
<dbReference type="Proteomes" id="UP000192936">
    <property type="component" value="Unassembled WGS sequence"/>
</dbReference>
<dbReference type="InterPro" id="IPR012827">
    <property type="entry name" value="Hemerythrin_metal-bd"/>
</dbReference>
<dbReference type="Pfam" id="PF01814">
    <property type="entry name" value="Hemerythrin"/>
    <property type="match status" value="1"/>
</dbReference>
<dbReference type="Pfam" id="PF00672">
    <property type="entry name" value="HAMP"/>
    <property type="match status" value="1"/>
</dbReference>
<dbReference type="Gene3D" id="1.10.8.500">
    <property type="entry name" value="HAMP domain in histidine kinase"/>
    <property type="match status" value="1"/>
</dbReference>
<dbReference type="InterPro" id="IPR016131">
    <property type="entry name" value="Haemerythrin_Fe_BS"/>
</dbReference>
<keyword evidence="4 12" id="KW-0812">Transmembrane</keyword>
<dbReference type="PANTHER" id="PTHR32089">
    <property type="entry name" value="METHYL-ACCEPTING CHEMOTAXIS PROTEIN MCPB"/>
    <property type="match status" value="1"/>
</dbReference>
<evidence type="ECO:0000256" key="5">
    <source>
        <dbReference type="ARBA" id="ARBA00022723"/>
    </source>
</evidence>
<evidence type="ECO:0000313" key="16">
    <source>
        <dbReference type="Proteomes" id="UP000192936"/>
    </source>
</evidence>